<dbReference type="GO" id="GO:0005634">
    <property type="term" value="C:nucleus"/>
    <property type="evidence" value="ECO:0007669"/>
    <property type="project" value="TreeGrafter"/>
</dbReference>
<feature type="domain" description="PBZ-type" evidence="2">
    <location>
        <begin position="287"/>
        <end position="310"/>
    </location>
</feature>
<accession>A0A9J6BMK9</accession>
<feature type="domain" description="PBZ-type" evidence="2">
    <location>
        <begin position="246"/>
        <end position="270"/>
    </location>
</feature>
<dbReference type="Proteomes" id="UP001107558">
    <property type="component" value="Chromosome 3"/>
</dbReference>
<feature type="region of interest" description="Disordered" evidence="1">
    <location>
        <begin position="140"/>
        <end position="245"/>
    </location>
</feature>
<dbReference type="SUPFAM" id="SSF49879">
    <property type="entry name" value="SMAD/FHA domain"/>
    <property type="match status" value="1"/>
</dbReference>
<evidence type="ECO:0000259" key="2">
    <source>
        <dbReference type="Pfam" id="PF10283"/>
    </source>
</evidence>
<dbReference type="OrthoDB" id="10256774at2759"/>
<feature type="compositionally biased region" description="Low complexity" evidence="1">
    <location>
        <begin position="196"/>
        <end position="207"/>
    </location>
</feature>
<dbReference type="InterPro" id="IPR039253">
    <property type="entry name" value="APLF"/>
</dbReference>
<feature type="compositionally biased region" description="Polar residues" evidence="1">
    <location>
        <begin position="234"/>
        <end position="245"/>
    </location>
</feature>
<evidence type="ECO:0000313" key="3">
    <source>
        <dbReference type="EMBL" id="KAG5670965.1"/>
    </source>
</evidence>
<evidence type="ECO:0000313" key="4">
    <source>
        <dbReference type="Proteomes" id="UP001107558"/>
    </source>
</evidence>
<dbReference type="GO" id="GO:0035861">
    <property type="term" value="C:site of double-strand break"/>
    <property type="evidence" value="ECO:0007669"/>
    <property type="project" value="TreeGrafter"/>
</dbReference>
<dbReference type="EMBL" id="JADBJN010000003">
    <property type="protein sequence ID" value="KAG5670965.1"/>
    <property type="molecule type" value="Genomic_DNA"/>
</dbReference>
<gene>
    <name evidence="3" type="ORF">PVAND_001194</name>
</gene>
<comment type="caution">
    <text evidence="3">The sequence shown here is derived from an EMBL/GenBank/DDBJ whole genome shotgun (WGS) entry which is preliminary data.</text>
</comment>
<dbReference type="GO" id="GO:0003906">
    <property type="term" value="F:DNA-(apurinic or apyrimidinic site) endonuclease activity"/>
    <property type="evidence" value="ECO:0007669"/>
    <property type="project" value="InterPro"/>
</dbReference>
<evidence type="ECO:0000256" key="1">
    <source>
        <dbReference type="SAM" id="MobiDB-lite"/>
    </source>
</evidence>
<dbReference type="GO" id="GO:0008408">
    <property type="term" value="F:3'-5' exonuclease activity"/>
    <property type="evidence" value="ECO:0007669"/>
    <property type="project" value="InterPro"/>
</dbReference>
<dbReference type="GO" id="GO:0006302">
    <property type="term" value="P:double-strand break repair"/>
    <property type="evidence" value="ECO:0007669"/>
    <property type="project" value="InterPro"/>
</dbReference>
<keyword evidence="4" id="KW-1185">Reference proteome</keyword>
<name>A0A9J6BMK9_POLVA</name>
<sequence length="385" mass="43138">MVVVSLVSKNNEVIVLSNTETTQIGRGFFQCNDKRVSKNHGELTVEDKTIKLKSCSVNPIFYKINGKDGPVEILRKDSVVALGNRDMFSLLPNEFEFTIKIEDNENTSAFRVRPINEINDNLEAGEMAVSLSQIMGENNVADSNTSNVPDDNNQAVTSTTTSNVSSSARKRSLDVSQEESNDIKKIKPSSSNADTSQPSSQSEQASSNVEVKSEPVVVKAESTTTADNNASTSCQSNQNPAQQNLRPSCEFGIRCYRLTDDHRRAYAHPMDADYRRPHFPPSEVGAPRCPYWDACYRRNPEHFRTMEHPPAADQYSTQRPPHMQNIYHPANNYNNGDGFDYDDFSDEEEDFDGDDSDVDQDYELDGDDDDGSHSNYEDDENNLEE</sequence>
<proteinExistence type="predicted"/>
<dbReference type="InterPro" id="IPR008984">
    <property type="entry name" value="SMAD_FHA_dom_sf"/>
</dbReference>
<feature type="compositionally biased region" description="Polar residues" evidence="1">
    <location>
        <begin position="140"/>
        <end position="155"/>
    </location>
</feature>
<protein>
    <recommendedName>
        <fullName evidence="2">PBZ-type domain-containing protein</fullName>
    </recommendedName>
</protein>
<dbReference type="AlphaFoldDB" id="A0A9J6BMK9"/>
<dbReference type="InterPro" id="IPR019406">
    <property type="entry name" value="APLF_PBZ"/>
</dbReference>
<dbReference type="PANTHER" id="PTHR21315">
    <property type="entry name" value="APRATAXIN AND PNK-LIKE FACTOR-RELATED"/>
    <property type="match status" value="1"/>
</dbReference>
<dbReference type="Pfam" id="PF10283">
    <property type="entry name" value="zf-CCHH"/>
    <property type="match status" value="2"/>
</dbReference>
<feature type="compositionally biased region" description="Acidic residues" evidence="1">
    <location>
        <begin position="339"/>
        <end position="370"/>
    </location>
</feature>
<feature type="region of interest" description="Disordered" evidence="1">
    <location>
        <begin position="311"/>
        <end position="385"/>
    </location>
</feature>
<reference evidence="3" key="1">
    <citation type="submission" date="2021-03" db="EMBL/GenBank/DDBJ databases">
        <title>Chromosome level genome of the anhydrobiotic midge Polypedilum vanderplanki.</title>
        <authorList>
            <person name="Yoshida Y."/>
            <person name="Kikawada T."/>
            <person name="Gusev O."/>
        </authorList>
    </citation>
    <scope>NUCLEOTIDE SEQUENCE</scope>
    <source>
        <strain evidence="3">NIAS01</strain>
        <tissue evidence="3">Whole body or cell culture</tissue>
    </source>
</reference>
<dbReference type="PANTHER" id="PTHR21315:SF2">
    <property type="entry name" value="APRATAXIN AND PNK-LIKE FACTOR"/>
    <property type="match status" value="1"/>
</dbReference>
<feature type="compositionally biased region" description="Low complexity" evidence="1">
    <location>
        <begin position="222"/>
        <end position="233"/>
    </location>
</feature>
<dbReference type="Gene3D" id="2.60.200.20">
    <property type="match status" value="1"/>
</dbReference>
<feature type="compositionally biased region" description="Low complexity" evidence="1">
    <location>
        <begin position="156"/>
        <end position="167"/>
    </location>
</feature>
<organism evidence="3 4">
    <name type="scientific">Polypedilum vanderplanki</name>
    <name type="common">Sleeping chironomid midge</name>
    <dbReference type="NCBI Taxonomy" id="319348"/>
    <lineage>
        <taxon>Eukaryota</taxon>
        <taxon>Metazoa</taxon>
        <taxon>Ecdysozoa</taxon>
        <taxon>Arthropoda</taxon>
        <taxon>Hexapoda</taxon>
        <taxon>Insecta</taxon>
        <taxon>Pterygota</taxon>
        <taxon>Neoptera</taxon>
        <taxon>Endopterygota</taxon>
        <taxon>Diptera</taxon>
        <taxon>Nematocera</taxon>
        <taxon>Chironomoidea</taxon>
        <taxon>Chironomidae</taxon>
        <taxon>Chironominae</taxon>
        <taxon>Polypedilum</taxon>
        <taxon>Polypedilum</taxon>
    </lineage>
</organism>